<reference evidence="1 2" key="1">
    <citation type="submission" date="2017-07" db="EMBL/GenBank/DDBJ databases">
        <authorList>
            <person name="Talla V."/>
            <person name="Backstrom N."/>
        </authorList>
    </citation>
    <scope>NUCLEOTIDE SEQUENCE [LARGE SCALE GENOMIC DNA]</scope>
</reference>
<protein>
    <submittedName>
        <fullName evidence="1">Uncharacterized protein</fullName>
    </submittedName>
</protein>
<evidence type="ECO:0000313" key="2">
    <source>
        <dbReference type="Proteomes" id="UP000324832"/>
    </source>
</evidence>
<dbReference type="Proteomes" id="UP000324832">
    <property type="component" value="Unassembled WGS sequence"/>
</dbReference>
<accession>A0A5E4R534</accession>
<organism evidence="1 2">
    <name type="scientific">Leptidea sinapis</name>
    <dbReference type="NCBI Taxonomy" id="189913"/>
    <lineage>
        <taxon>Eukaryota</taxon>
        <taxon>Metazoa</taxon>
        <taxon>Ecdysozoa</taxon>
        <taxon>Arthropoda</taxon>
        <taxon>Hexapoda</taxon>
        <taxon>Insecta</taxon>
        <taxon>Pterygota</taxon>
        <taxon>Neoptera</taxon>
        <taxon>Endopterygota</taxon>
        <taxon>Lepidoptera</taxon>
        <taxon>Glossata</taxon>
        <taxon>Ditrysia</taxon>
        <taxon>Papilionoidea</taxon>
        <taxon>Pieridae</taxon>
        <taxon>Dismorphiinae</taxon>
        <taxon>Leptidea</taxon>
    </lineage>
</organism>
<sequence length="80" mass="9071">MMQSTLSDFKSDLDIKISKIGENTGNIRLELDALSASMNEFKKELCSLRNDQKVTRVKVLQLSEKQEALCKEMGDLSFKT</sequence>
<keyword evidence="2" id="KW-1185">Reference proteome</keyword>
<name>A0A5E4R534_9NEOP</name>
<dbReference type="AlphaFoldDB" id="A0A5E4R534"/>
<dbReference type="EMBL" id="FZQP02006871">
    <property type="protein sequence ID" value="VVD04613.1"/>
    <property type="molecule type" value="Genomic_DNA"/>
</dbReference>
<gene>
    <name evidence="1" type="ORF">LSINAPIS_LOCUS14323</name>
</gene>
<proteinExistence type="predicted"/>
<evidence type="ECO:0000313" key="1">
    <source>
        <dbReference type="EMBL" id="VVD04613.1"/>
    </source>
</evidence>